<dbReference type="Proteomes" id="UP000222310">
    <property type="component" value="Unassembled WGS sequence"/>
</dbReference>
<protein>
    <submittedName>
        <fullName evidence="1">Uncharacterized protein</fullName>
    </submittedName>
</protein>
<reference evidence="1 2" key="1">
    <citation type="submission" date="2015-02" db="EMBL/GenBank/DDBJ databases">
        <title>Nostoc linckia genome annotation.</title>
        <authorList>
            <person name="Zhou Z."/>
        </authorList>
    </citation>
    <scope>NUCLEOTIDE SEQUENCE [LARGE SCALE GENOMIC DNA]</scope>
    <source>
        <strain evidence="2">z8</strain>
    </source>
</reference>
<organism evidence="1 2">
    <name type="scientific">Nostoc linckia z8</name>
    <dbReference type="NCBI Taxonomy" id="1628746"/>
    <lineage>
        <taxon>Bacteria</taxon>
        <taxon>Bacillati</taxon>
        <taxon>Cyanobacteriota</taxon>
        <taxon>Cyanophyceae</taxon>
        <taxon>Nostocales</taxon>
        <taxon>Nostocaceae</taxon>
        <taxon>Nostoc</taxon>
    </lineage>
</organism>
<accession>A0A9Q5ZF66</accession>
<name>A0A9Q5ZF66_NOSLI</name>
<evidence type="ECO:0000313" key="2">
    <source>
        <dbReference type="Proteomes" id="UP000222310"/>
    </source>
</evidence>
<comment type="caution">
    <text evidence="1">The sequence shown here is derived from an EMBL/GenBank/DDBJ whole genome shotgun (WGS) entry which is preliminary data.</text>
</comment>
<dbReference type="AlphaFoldDB" id="A0A9Q5ZF66"/>
<proteinExistence type="predicted"/>
<evidence type="ECO:0000313" key="1">
    <source>
        <dbReference type="EMBL" id="PHK05809.1"/>
    </source>
</evidence>
<dbReference type="GeneID" id="57093163"/>
<sequence>MITNFCYVEELSPSQTETISGGFPAKIGNANYDFNLTDTASPEDDWTVTFVRGKGRGKGRDVFTYSARYV</sequence>
<gene>
    <name evidence="1" type="ORF">VF08_06410</name>
</gene>
<dbReference type="EMBL" id="LAHD01000012">
    <property type="protein sequence ID" value="PHK05809.1"/>
    <property type="molecule type" value="Genomic_DNA"/>
</dbReference>
<dbReference type="RefSeq" id="WP_099068044.1">
    <property type="nucleotide sequence ID" value="NZ_LAHD01000012.1"/>
</dbReference>